<keyword evidence="2" id="KW-1185">Reference proteome</keyword>
<reference evidence="1" key="1">
    <citation type="submission" date="2023-08" db="EMBL/GenBank/DDBJ databases">
        <authorList>
            <person name="Chen Y."/>
            <person name="Shah S."/>
            <person name="Dougan E. K."/>
            <person name="Thang M."/>
            <person name="Chan C."/>
        </authorList>
    </citation>
    <scope>NUCLEOTIDE SEQUENCE</scope>
</reference>
<dbReference type="EMBL" id="CAUJNA010000802">
    <property type="protein sequence ID" value="CAJ1381325.1"/>
    <property type="molecule type" value="Genomic_DNA"/>
</dbReference>
<dbReference type="Proteomes" id="UP001178507">
    <property type="component" value="Unassembled WGS sequence"/>
</dbReference>
<organism evidence="1 2">
    <name type="scientific">Effrenium voratum</name>
    <dbReference type="NCBI Taxonomy" id="2562239"/>
    <lineage>
        <taxon>Eukaryota</taxon>
        <taxon>Sar</taxon>
        <taxon>Alveolata</taxon>
        <taxon>Dinophyceae</taxon>
        <taxon>Suessiales</taxon>
        <taxon>Symbiodiniaceae</taxon>
        <taxon>Effrenium</taxon>
    </lineage>
</organism>
<feature type="non-terminal residue" evidence="1">
    <location>
        <position position="1"/>
    </location>
</feature>
<feature type="non-terminal residue" evidence="1">
    <location>
        <position position="54"/>
    </location>
</feature>
<comment type="caution">
    <text evidence="1">The sequence shown here is derived from an EMBL/GenBank/DDBJ whole genome shotgun (WGS) entry which is preliminary data.</text>
</comment>
<evidence type="ECO:0000313" key="1">
    <source>
        <dbReference type="EMBL" id="CAJ1381325.1"/>
    </source>
</evidence>
<sequence length="54" mass="5877">VVMVMDNGYHDDEMPQIWEVIGGADKGGVIVRVDEEVSSTPFPERLTTGSLVAE</sequence>
<name>A0AA36I727_9DINO</name>
<accession>A0AA36I727</accession>
<evidence type="ECO:0000313" key="2">
    <source>
        <dbReference type="Proteomes" id="UP001178507"/>
    </source>
</evidence>
<gene>
    <name evidence="1" type="ORF">EVOR1521_LOCUS9043</name>
</gene>
<proteinExistence type="predicted"/>
<protein>
    <submittedName>
        <fullName evidence="1">Uncharacterized protein</fullName>
    </submittedName>
</protein>
<dbReference type="AlphaFoldDB" id="A0AA36I727"/>